<dbReference type="AlphaFoldDB" id="A0A2A7B6F9"/>
<comment type="caution">
    <text evidence="1">The sequence shown here is derived from an EMBL/GenBank/DDBJ whole genome shotgun (WGS) entry which is preliminary data.</text>
</comment>
<proteinExistence type="predicted"/>
<dbReference type="EMBL" id="NOUV01000014">
    <property type="protein sequence ID" value="PDX86993.1"/>
    <property type="molecule type" value="Genomic_DNA"/>
</dbReference>
<sequence length="88" mass="9664">MDYTSYPTKANADYYLALADVEGWLKQLEVNGGTVADLKSRIEIMQAVANKLSSDAKINLEEIDVKKVYAKSFDPFSGMLASCCCSSK</sequence>
<accession>A0A2A7B6F9</accession>
<dbReference type="RefSeq" id="WP_097792816.1">
    <property type="nucleotide sequence ID" value="NZ_NOUV01000014.1"/>
</dbReference>
<evidence type="ECO:0000313" key="2">
    <source>
        <dbReference type="Proteomes" id="UP000220904"/>
    </source>
</evidence>
<evidence type="ECO:0000313" key="1">
    <source>
        <dbReference type="EMBL" id="PDX86993.1"/>
    </source>
</evidence>
<gene>
    <name evidence="1" type="ORF">CHR60_09780</name>
</gene>
<protein>
    <submittedName>
        <fullName evidence="1">Uncharacterized protein</fullName>
    </submittedName>
</protein>
<name>A0A2A7B6F9_9FIRM</name>
<reference evidence="1 2" key="1">
    <citation type="journal article" date="2017" name="Front. Microbiol.">
        <title>New Insights into the Diversity of the Genus Faecalibacterium.</title>
        <authorList>
            <person name="Benevides L."/>
            <person name="Burman S."/>
            <person name="Martin R."/>
            <person name="Robert V."/>
            <person name="Thomas M."/>
            <person name="Miquel S."/>
            <person name="Chain F."/>
            <person name="Sokol H."/>
            <person name="Bermudez-Humaran L.G."/>
            <person name="Morrison M."/>
            <person name="Langella P."/>
            <person name="Azevedo V.A."/>
            <person name="Chatel J.M."/>
            <person name="Soares S."/>
        </authorList>
    </citation>
    <scope>NUCLEOTIDE SEQUENCE [LARGE SCALE GENOMIC DNA]</scope>
    <source>
        <strain evidence="1 2">AHMP21</strain>
    </source>
</reference>
<organism evidence="1 2">
    <name type="scientific">Faecalibacterium prausnitzii</name>
    <dbReference type="NCBI Taxonomy" id="853"/>
    <lineage>
        <taxon>Bacteria</taxon>
        <taxon>Bacillati</taxon>
        <taxon>Bacillota</taxon>
        <taxon>Clostridia</taxon>
        <taxon>Eubacteriales</taxon>
        <taxon>Oscillospiraceae</taxon>
        <taxon>Faecalibacterium</taxon>
    </lineage>
</organism>
<dbReference type="Proteomes" id="UP000220904">
    <property type="component" value="Unassembled WGS sequence"/>
</dbReference>